<evidence type="ECO:0000256" key="2">
    <source>
        <dbReference type="SAM" id="MobiDB-lite"/>
    </source>
</evidence>
<dbReference type="PANTHER" id="PTHR37012">
    <property type="entry name" value="B-ZIP TRANSCRIPTION FACTOR (EUROFUNG)-RELATED"/>
    <property type="match status" value="1"/>
</dbReference>
<dbReference type="CDD" id="cd14688">
    <property type="entry name" value="bZIP_YAP"/>
    <property type="match status" value="1"/>
</dbReference>
<gene>
    <name evidence="3" type="ORF">AAWM_07224</name>
</gene>
<feature type="compositionally biased region" description="Basic and acidic residues" evidence="2">
    <location>
        <begin position="115"/>
        <end position="134"/>
    </location>
</feature>
<keyword evidence="4" id="KW-1185">Reference proteome</keyword>
<evidence type="ECO:0000313" key="4">
    <source>
        <dbReference type="Proteomes" id="UP000286921"/>
    </source>
</evidence>
<dbReference type="AlphaFoldDB" id="A0A401KY96"/>
<dbReference type="EMBL" id="BDHI01000017">
    <property type="protein sequence ID" value="GCB24339.1"/>
    <property type="molecule type" value="Genomic_DNA"/>
</dbReference>
<dbReference type="Proteomes" id="UP000286921">
    <property type="component" value="Unassembled WGS sequence"/>
</dbReference>
<dbReference type="Pfam" id="PF11905">
    <property type="entry name" value="DUF3425"/>
    <property type="match status" value="1"/>
</dbReference>
<evidence type="ECO:0000256" key="1">
    <source>
        <dbReference type="SAM" id="Coils"/>
    </source>
</evidence>
<accession>A0A401KY96</accession>
<sequence length="496" mass="55483">MGGIRKVSHTSRQQTFRSRLQCALSLSSSESEDTSCHPGSPSGDTTEDESTFQEEHDSGDQGSSTSTDEGEQEPARQRKIAFGHETRGQTQLSGDSNSVAAECLTEISICASTDEQSRKARKRATDRNAQQEHRLRQKEYVRNLEKTVEELKAERPRDEVIRKLLEEKSRLQERCHALTTRLSRIRTLVVEDGSITHGSGLQKHYPSSDEIHDSAPSDPHLDDLVFHDVTSIIEGDLVWSQSGTSPGPFFTGVACHDTDANNEIVVADDDRGESPFLSGRAKNPPPPSRANAPSTVDDILSDLTLFAPADHLYPDFSAPFPRYCSPISKSDAALLAMVVEARGEHLQGRFNVSQPSLQRLLSGTPTDTLSFRLFNWLRDGMHVLQTQESYDCVPEFLHPTPVEQAVPHQFFISMLVWPEIRLCLIKQVMMSDAESIGIELLQHLNPSWSPERAPKLQFTLDILGAIEQQAYRPDFWRIDPQFLVMHPEFQDCGKLA</sequence>
<feature type="region of interest" description="Disordered" evidence="2">
    <location>
        <begin position="114"/>
        <end position="134"/>
    </location>
</feature>
<evidence type="ECO:0000313" key="3">
    <source>
        <dbReference type="EMBL" id="GCB24339.1"/>
    </source>
</evidence>
<evidence type="ECO:0008006" key="5">
    <source>
        <dbReference type="Google" id="ProtNLM"/>
    </source>
</evidence>
<dbReference type="InterPro" id="IPR021833">
    <property type="entry name" value="DUF3425"/>
</dbReference>
<comment type="caution">
    <text evidence="3">The sequence shown here is derived from an EMBL/GenBank/DDBJ whole genome shotgun (WGS) entry which is preliminary data.</text>
</comment>
<keyword evidence="1" id="KW-0175">Coiled coil</keyword>
<feature type="region of interest" description="Disordered" evidence="2">
    <location>
        <begin position="270"/>
        <end position="293"/>
    </location>
</feature>
<feature type="coiled-coil region" evidence="1">
    <location>
        <begin position="134"/>
        <end position="181"/>
    </location>
</feature>
<reference evidence="3 4" key="1">
    <citation type="submission" date="2016-09" db="EMBL/GenBank/DDBJ databases">
        <title>Aspergillus awamori IFM 58123T.</title>
        <authorList>
            <person name="Kusuya Y."/>
            <person name="Shimizu M."/>
            <person name="Takahashi H."/>
            <person name="Yaguchi T."/>
        </authorList>
    </citation>
    <scope>NUCLEOTIDE SEQUENCE [LARGE SCALE GENOMIC DNA]</scope>
    <source>
        <strain evidence="3 4">IFM 58123</strain>
    </source>
</reference>
<organism evidence="3 4">
    <name type="scientific">Aspergillus awamori</name>
    <name type="common">Black koji mold</name>
    <dbReference type="NCBI Taxonomy" id="105351"/>
    <lineage>
        <taxon>Eukaryota</taxon>
        <taxon>Fungi</taxon>
        <taxon>Dikarya</taxon>
        <taxon>Ascomycota</taxon>
        <taxon>Pezizomycotina</taxon>
        <taxon>Eurotiomycetes</taxon>
        <taxon>Eurotiomycetidae</taxon>
        <taxon>Eurotiales</taxon>
        <taxon>Aspergillaceae</taxon>
        <taxon>Aspergillus</taxon>
    </lineage>
</organism>
<name>A0A401KY96_ASPAW</name>
<protein>
    <recommendedName>
        <fullName evidence="5">BZIP domain-containing protein</fullName>
    </recommendedName>
</protein>
<dbReference type="Gene3D" id="1.20.5.170">
    <property type="match status" value="1"/>
</dbReference>
<feature type="region of interest" description="Disordered" evidence="2">
    <location>
        <begin position="1"/>
        <end position="76"/>
    </location>
</feature>
<proteinExistence type="predicted"/>